<comment type="subcellular location">
    <subcellularLocation>
        <location evidence="1">Mitochondrion</location>
    </subcellularLocation>
</comment>
<reference evidence="5 6" key="1">
    <citation type="journal article" date="2023" name="Elife">
        <title>Identification of key yeast species and microbe-microbe interactions impacting larval growth of Drosophila in the wild.</title>
        <authorList>
            <person name="Mure A."/>
            <person name="Sugiura Y."/>
            <person name="Maeda R."/>
            <person name="Honda K."/>
            <person name="Sakurai N."/>
            <person name="Takahashi Y."/>
            <person name="Watada M."/>
            <person name="Katoh T."/>
            <person name="Gotoh A."/>
            <person name="Gotoh Y."/>
            <person name="Taniguchi I."/>
            <person name="Nakamura K."/>
            <person name="Hayashi T."/>
            <person name="Katayama T."/>
            <person name="Uemura T."/>
            <person name="Hattori Y."/>
        </authorList>
    </citation>
    <scope>NUCLEOTIDE SEQUENCE [LARGE SCALE GENOMIC DNA]</scope>
    <source>
        <strain evidence="5 6">PK-24</strain>
    </source>
</reference>
<evidence type="ECO:0000256" key="2">
    <source>
        <dbReference type="ARBA" id="ARBA00023128"/>
    </source>
</evidence>
<keyword evidence="4" id="KW-0812">Transmembrane</keyword>
<name>A0AAV5R5F2_PICKL</name>
<evidence type="ECO:0000313" key="6">
    <source>
        <dbReference type="Proteomes" id="UP001378960"/>
    </source>
</evidence>
<evidence type="ECO:0000256" key="3">
    <source>
        <dbReference type="SAM" id="MobiDB-lite"/>
    </source>
</evidence>
<feature type="transmembrane region" description="Helical" evidence="4">
    <location>
        <begin position="153"/>
        <end position="176"/>
    </location>
</feature>
<gene>
    <name evidence="5" type="ORF">DAPK24_024190</name>
</gene>
<dbReference type="Pfam" id="PF02936">
    <property type="entry name" value="COX4"/>
    <property type="match status" value="1"/>
</dbReference>
<keyword evidence="4" id="KW-0472">Membrane</keyword>
<keyword evidence="6" id="KW-1185">Reference proteome</keyword>
<dbReference type="InterPro" id="IPR036639">
    <property type="entry name" value="Cyt_c_oxidase_su4_sf"/>
</dbReference>
<organism evidence="5 6">
    <name type="scientific">Pichia kluyveri</name>
    <name type="common">Yeast</name>
    <dbReference type="NCBI Taxonomy" id="36015"/>
    <lineage>
        <taxon>Eukaryota</taxon>
        <taxon>Fungi</taxon>
        <taxon>Dikarya</taxon>
        <taxon>Ascomycota</taxon>
        <taxon>Saccharomycotina</taxon>
        <taxon>Pichiomycetes</taxon>
        <taxon>Pichiales</taxon>
        <taxon>Pichiaceae</taxon>
        <taxon>Pichia</taxon>
    </lineage>
</organism>
<dbReference type="Gene3D" id="1.10.442.10">
    <property type="entry name" value="Cytochrome c oxidase subunit IV"/>
    <property type="match status" value="1"/>
</dbReference>
<sequence length="189" mass="21934">MITRGVLKNVLRGSVRLNSVQIRSISQVKKNIVFTHNNNDNSNVNKLLLTLQRQYSIKSESENKGKIQVEENETLDNDNDNEEGDEYYVDVSNLETRWNSLTYESQQDIISYLNVKQEFGWNYLNKEEKKAIYFIAYGNWGPRDSSIMSGAEFAFKLMTSMLLFSVLGFSMLNYAIDIEKKEQIEKDSK</sequence>
<feature type="region of interest" description="Disordered" evidence="3">
    <location>
        <begin position="62"/>
        <end position="82"/>
    </location>
</feature>
<feature type="compositionally biased region" description="Acidic residues" evidence="3">
    <location>
        <begin position="70"/>
        <end position="82"/>
    </location>
</feature>
<dbReference type="AlphaFoldDB" id="A0AAV5R5F2"/>
<dbReference type="GO" id="GO:0005739">
    <property type="term" value="C:mitochondrion"/>
    <property type="evidence" value="ECO:0007669"/>
    <property type="project" value="UniProtKB-SubCell"/>
</dbReference>
<dbReference type="InterPro" id="IPR004203">
    <property type="entry name" value="Cyt_c_oxidase_su4_fam"/>
</dbReference>
<dbReference type="GO" id="GO:0006123">
    <property type="term" value="P:mitochondrial electron transport, cytochrome c to oxygen"/>
    <property type="evidence" value="ECO:0007669"/>
    <property type="project" value="InterPro"/>
</dbReference>
<dbReference type="GO" id="GO:0045277">
    <property type="term" value="C:respiratory chain complex IV"/>
    <property type="evidence" value="ECO:0007669"/>
    <property type="project" value="InterPro"/>
</dbReference>
<dbReference type="EMBL" id="BTGB01000003">
    <property type="protein sequence ID" value="GMM45844.1"/>
    <property type="molecule type" value="Genomic_DNA"/>
</dbReference>
<keyword evidence="2" id="KW-0496">Mitochondrion</keyword>
<comment type="caution">
    <text evidence="5">The sequence shown here is derived from an EMBL/GenBank/DDBJ whole genome shotgun (WGS) entry which is preliminary data.</text>
</comment>
<dbReference type="Proteomes" id="UP001378960">
    <property type="component" value="Unassembled WGS sequence"/>
</dbReference>
<evidence type="ECO:0000256" key="1">
    <source>
        <dbReference type="ARBA" id="ARBA00004173"/>
    </source>
</evidence>
<protein>
    <submittedName>
        <fullName evidence="5">Uncharacterized protein</fullName>
    </submittedName>
</protein>
<dbReference type="SUPFAM" id="SSF81406">
    <property type="entry name" value="Mitochondrial cytochrome c oxidase subunit IV"/>
    <property type="match status" value="1"/>
</dbReference>
<accession>A0AAV5R5F2</accession>
<keyword evidence="4" id="KW-1133">Transmembrane helix</keyword>
<evidence type="ECO:0000313" key="5">
    <source>
        <dbReference type="EMBL" id="GMM45844.1"/>
    </source>
</evidence>
<evidence type="ECO:0000256" key="4">
    <source>
        <dbReference type="SAM" id="Phobius"/>
    </source>
</evidence>
<proteinExistence type="predicted"/>